<keyword evidence="2" id="KW-0472">Membrane</keyword>
<proteinExistence type="inferred from homology"/>
<dbReference type="PROSITE" id="PS50920">
    <property type="entry name" value="SOLCAR"/>
    <property type="match status" value="2"/>
</dbReference>
<sequence length="399" mass="43577">MNGRFSSSLGVPASATLNGNEAVPLRESDIVAGHMLHQACKCDFVRYLETATQPPSEEELPELKRCEGAHLLLGSFGEAVALTATAPLERLTVLLQIQQTPLDSDNKAQSSLLHQSTWDRMVSGRGVWSLWQGNVVSIMYTVLQKSLSTYLRDYLWKNNPKLFLATDNSSVSSPKQTATNDSSVINGDDSLAKDRTALIVAQIKANLLAGCISSVILYPLNFALTNIMAAGDPSKCPSNAILPLDGLGIQDCLIHSIRVGGIFCIYKGLTMALAGGLKYQVSYLVLQERLFVASKKGDRTNESQKVGWATKAVSFAKMQAAALVSCCIAFPLETMCRRLQVQDPAGDAFSTRLANEDLHLYGGIVPRLVKTFIYNSILGICYSESSQDFIRRIFMKVFH</sequence>
<comment type="similarity">
    <text evidence="3">Belongs to the mitochondrial carrier (TC 2.A.29) family.</text>
</comment>
<gene>
    <name evidence="4" type="ORF">IV203_034106</name>
</gene>
<accession>A0A9K3M3R1</accession>
<evidence type="ECO:0000256" key="3">
    <source>
        <dbReference type="RuleBase" id="RU000488"/>
    </source>
</evidence>
<keyword evidence="2 3" id="KW-0812">Transmembrane</keyword>
<dbReference type="AlphaFoldDB" id="A0A9K3M3R1"/>
<dbReference type="PANTHER" id="PTHR24089">
    <property type="entry name" value="SOLUTE CARRIER FAMILY 25"/>
    <property type="match status" value="1"/>
</dbReference>
<evidence type="ECO:0000313" key="4">
    <source>
        <dbReference type="EMBL" id="KAG7373382.1"/>
    </source>
</evidence>
<reference evidence="4" key="2">
    <citation type="submission" date="2021-04" db="EMBL/GenBank/DDBJ databases">
        <authorList>
            <person name="Podell S."/>
        </authorList>
    </citation>
    <scope>NUCLEOTIDE SEQUENCE</scope>
    <source>
        <strain evidence="4">Hildebrandi</strain>
    </source>
</reference>
<evidence type="ECO:0000256" key="2">
    <source>
        <dbReference type="PROSITE-ProRule" id="PRU00282"/>
    </source>
</evidence>
<reference evidence="4" key="1">
    <citation type="journal article" date="2021" name="Sci. Rep.">
        <title>Diploid genomic architecture of Nitzschia inconspicua, an elite biomass production diatom.</title>
        <authorList>
            <person name="Oliver A."/>
            <person name="Podell S."/>
            <person name="Pinowska A."/>
            <person name="Traller J.C."/>
            <person name="Smith S.R."/>
            <person name="McClure R."/>
            <person name="Beliaev A."/>
            <person name="Bohutskyi P."/>
            <person name="Hill E.A."/>
            <person name="Rabines A."/>
            <person name="Zheng H."/>
            <person name="Allen L.Z."/>
            <person name="Kuo A."/>
            <person name="Grigoriev I.V."/>
            <person name="Allen A.E."/>
            <person name="Hazlebeck D."/>
            <person name="Allen E.E."/>
        </authorList>
    </citation>
    <scope>NUCLEOTIDE SEQUENCE</scope>
    <source>
        <strain evidence="4">Hildebrandi</strain>
    </source>
</reference>
<protein>
    <submittedName>
        <fullName evidence="4">Mitochondrial carrier protein</fullName>
    </submittedName>
</protein>
<dbReference type="Pfam" id="PF00153">
    <property type="entry name" value="Mito_carr"/>
    <property type="match status" value="2"/>
</dbReference>
<dbReference type="OrthoDB" id="270584at2759"/>
<dbReference type="Proteomes" id="UP000693970">
    <property type="component" value="Unassembled WGS sequence"/>
</dbReference>
<keyword evidence="5" id="KW-1185">Reference proteome</keyword>
<dbReference type="InterPro" id="IPR018108">
    <property type="entry name" value="MCP_transmembrane"/>
</dbReference>
<name>A0A9K3M3R1_9STRA</name>
<keyword evidence="1" id="KW-0677">Repeat</keyword>
<organism evidence="4 5">
    <name type="scientific">Nitzschia inconspicua</name>
    <dbReference type="NCBI Taxonomy" id="303405"/>
    <lineage>
        <taxon>Eukaryota</taxon>
        <taxon>Sar</taxon>
        <taxon>Stramenopiles</taxon>
        <taxon>Ochrophyta</taxon>
        <taxon>Bacillariophyta</taxon>
        <taxon>Bacillariophyceae</taxon>
        <taxon>Bacillariophycidae</taxon>
        <taxon>Bacillariales</taxon>
        <taxon>Bacillariaceae</taxon>
        <taxon>Nitzschia</taxon>
    </lineage>
</organism>
<evidence type="ECO:0000256" key="1">
    <source>
        <dbReference type="ARBA" id="ARBA00022737"/>
    </source>
</evidence>
<comment type="caution">
    <text evidence="4">The sequence shown here is derived from an EMBL/GenBank/DDBJ whole genome shotgun (WGS) entry which is preliminary data.</text>
</comment>
<dbReference type="GO" id="GO:0016020">
    <property type="term" value="C:membrane"/>
    <property type="evidence" value="ECO:0007669"/>
    <property type="project" value="UniProtKB-UniRule"/>
</dbReference>
<keyword evidence="3" id="KW-0813">Transport</keyword>
<feature type="repeat" description="Solcar" evidence="2">
    <location>
        <begin position="69"/>
        <end position="158"/>
    </location>
</feature>
<dbReference type="EMBL" id="JAGRRH010000002">
    <property type="protein sequence ID" value="KAG7373382.1"/>
    <property type="molecule type" value="Genomic_DNA"/>
</dbReference>
<feature type="repeat" description="Solcar" evidence="2">
    <location>
        <begin position="197"/>
        <end position="293"/>
    </location>
</feature>
<evidence type="ECO:0000313" key="5">
    <source>
        <dbReference type="Proteomes" id="UP000693970"/>
    </source>
</evidence>